<evidence type="ECO:0000256" key="17">
    <source>
        <dbReference type="ARBA" id="ARBA00022984"/>
    </source>
</evidence>
<keyword evidence="13 28" id="KW-0812">Transmembrane</keyword>
<evidence type="ECO:0000256" key="10">
    <source>
        <dbReference type="ARBA" id="ARBA00022670"/>
    </source>
</evidence>
<evidence type="ECO:0000256" key="8">
    <source>
        <dbReference type="ARBA" id="ARBA00022519"/>
    </source>
</evidence>
<keyword evidence="14" id="KW-0378">Hydrolase</keyword>
<evidence type="ECO:0000256" key="13">
    <source>
        <dbReference type="ARBA" id="ARBA00022692"/>
    </source>
</evidence>
<comment type="subcellular location">
    <subcellularLocation>
        <location evidence="1">Cell inner membrane</location>
        <topology evidence="1">Single-pass type II membrane protein</topology>
    </subcellularLocation>
</comment>
<dbReference type="STRING" id="666681.M301_2569"/>
<dbReference type="PANTHER" id="PTHR32282">
    <property type="entry name" value="BINDING PROTEIN TRANSPEPTIDASE, PUTATIVE-RELATED"/>
    <property type="match status" value="1"/>
</dbReference>
<reference evidence="33" key="1">
    <citation type="submission" date="2010-05" db="EMBL/GenBank/DDBJ databases">
        <title>Complete sequence of Methylotenera sp. 301.</title>
        <authorList>
            <person name="Lucas S."/>
            <person name="Copeland A."/>
            <person name="Lapidus A."/>
            <person name="Cheng J.-F."/>
            <person name="Bruce D."/>
            <person name="Goodwin L."/>
            <person name="Pitluck S."/>
            <person name="Clum A."/>
            <person name="Land M."/>
            <person name="Hauser L."/>
            <person name="Kyrpides N."/>
            <person name="Ivanova N."/>
            <person name="Chistoservova L."/>
            <person name="Kalyuzhnaya M."/>
            <person name="Woyke T."/>
        </authorList>
    </citation>
    <scope>NUCLEOTIDE SEQUENCE [LARGE SCALE GENOMIC DNA]</scope>
    <source>
        <strain evidence="33">301</strain>
    </source>
</reference>
<dbReference type="InterPro" id="IPR036950">
    <property type="entry name" value="PBP_transglycosylase"/>
</dbReference>
<evidence type="ECO:0000256" key="24">
    <source>
        <dbReference type="ARBA" id="ARBA00044770"/>
    </source>
</evidence>
<comment type="catalytic activity">
    <reaction evidence="25">
        <text>[GlcNAc-(1-&gt;4)-Mur2Ac(oyl-L-Ala-gamma-D-Glu-L-Lys-D-Ala-D-Ala)](n)-di-trans,octa-cis-undecaprenyl diphosphate + beta-D-GlcNAc-(1-&gt;4)-Mur2Ac(oyl-L-Ala-gamma-D-Glu-L-Lys-D-Ala-D-Ala)-di-trans,octa-cis-undecaprenyl diphosphate = [GlcNAc-(1-&gt;4)-Mur2Ac(oyl-L-Ala-gamma-D-Glu-L-Lys-D-Ala-D-Ala)](n+1)-di-trans,octa-cis-undecaprenyl diphosphate + di-trans,octa-cis-undecaprenyl diphosphate + H(+)</text>
        <dbReference type="Rhea" id="RHEA:23708"/>
        <dbReference type="Rhea" id="RHEA-COMP:9602"/>
        <dbReference type="Rhea" id="RHEA-COMP:9603"/>
        <dbReference type="ChEBI" id="CHEBI:15378"/>
        <dbReference type="ChEBI" id="CHEBI:58405"/>
        <dbReference type="ChEBI" id="CHEBI:60033"/>
        <dbReference type="ChEBI" id="CHEBI:78435"/>
        <dbReference type="EC" id="2.4.99.28"/>
    </reaction>
</comment>
<evidence type="ECO:0000256" key="23">
    <source>
        <dbReference type="ARBA" id="ARBA00034000"/>
    </source>
</evidence>
<dbReference type="AlphaFoldDB" id="D7DNC5"/>
<evidence type="ECO:0000313" key="33">
    <source>
        <dbReference type="Proteomes" id="UP000000383"/>
    </source>
</evidence>
<keyword evidence="18 28" id="KW-1133">Transmembrane helix</keyword>
<dbReference type="eggNOG" id="COG5009">
    <property type="taxonomic scope" value="Bacteria"/>
</dbReference>
<comment type="pathway">
    <text evidence="26">Glycan biosynthesis.</text>
</comment>
<dbReference type="Pfam" id="PF17092">
    <property type="entry name" value="PCB_OB"/>
    <property type="match status" value="1"/>
</dbReference>
<proteinExistence type="inferred from homology"/>
<comment type="similarity">
    <text evidence="4">In the N-terminal section; belongs to the glycosyltransferase 51 family.</text>
</comment>
<dbReference type="InterPro" id="IPR012338">
    <property type="entry name" value="Beta-lactam/transpept-like"/>
</dbReference>
<evidence type="ECO:0000259" key="30">
    <source>
        <dbReference type="Pfam" id="PF00912"/>
    </source>
</evidence>
<evidence type="ECO:0000256" key="4">
    <source>
        <dbReference type="ARBA" id="ARBA00007739"/>
    </source>
</evidence>
<evidence type="ECO:0000256" key="1">
    <source>
        <dbReference type="ARBA" id="ARBA00004249"/>
    </source>
</evidence>
<dbReference type="GO" id="GO:0008658">
    <property type="term" value="F:penicillin binding"/>
    <property type="evidence" value="ECO:0007669"/>
    <property type="project" value="InterPro"/>
</dbReference>
<dbReference type="FunFam" id="1.10.3810.10:FF:000003">
    <property type="entry name" value="Penicillin-binding protein 1a"/>
    <property type="match status" value="1"/>
</dbReference>
<dbReference type="InterPro" id="IPR001264">
    <property type="entry name" value="Glyco_trans_51"/>
</dbReference>
<evidence type="ECO:0000259" key="31">
    <source>
        <dbReference type="Pfam" id="PF17092"/>
    </source>
</evidence>
<evidence type="ECO:0000256" key="6">
    <source>
        <dbReference type="ARBA" id="ARBA00018638"/>
    </source>
</evidence>
<dbReference type="Proteomes" id="UP000000383">
    <property type="component" value="Chromosome"/>
</dbReference>
<dbReference type="GO" id="GO:0008955">
    <property type="term" value="F:peptidoglycan glycosyltransferase activity"/>
    <property type="evidence" value="ECO:0007669"/>
    <property type="project" value="UniProtKB-EC"/>
</dbReference>
<gene>
    <name evidence="32" type="ordered locus">M301_2569</name>
</gene>
<keyword evidence="33" id="KW-1185">Reference proteome</keyword>
<dbReference type="EC" id="2.4.99.28" evidence="24"/>
<protein>
    <recommendedName>
        <fullName evidence="6">Penicillin-binding protein 1A</fullName>
        <ecNumber evidence="24">2.4.99.28</ecNumber>
        <ecNumber evidence="5">3.4.16.4</ecNumber>
    </recommendedName>
</protein>
<dbReference type="InterPro" id="IPR023346">
    <property type="entry name" value="Lysozyme-like_dom_sf"/>
</dbReference>
<dbReference type="OrthoDB" id="9766909at2"/>
<reference evidence="32 33" key="2">
    <citation type="journal article" date="2011" name="J. Bacteriol.">
        <title>Genomes of three methylotrophs from a single niche uncover genetic and metabolic divergence of Methylophilaceae.</title>
        <authorList>
            <person name="Lapidus A."/>
            <person name="Clum A."/>
            <person name="Labutti K."/>
            <person name="Kaluzhnaya M.G."/>
            <person name="Lim S."/>
            <person name="Beck D.A."/>
            <person name="Glavina Del Rio T."/>
            <person name="Nolan M."/>
            <person name="Mavromatis K."/>
            <person name="Huntemann M."/>
            <person name="Lucas S."/>
            <person name="Lidstrom M.E."/>
            <person name="Ivanova N."/>
            <person name="Chistoserdova L."/>
        </authorList>
    </citation>
    <scope>NUCLEOTIDE SEQUENCE [LARGE SCALE GENOMIC DNA]</scope>
    <source>
        <strain evidence="32 33">301</strain>
    </source>
</reference>
<evidence type="ECO:0000256" key="25">
    <source>
        <dbReference type="ARBA" id="ARBA00049902"/>
    </source>
</evidence>
<dbReference type="EC" id="3.4.16.4" evidence="5"/>
<dbReference type="SUPFAM" id="SSF56601">
    <property type="entry name" value="beta-lactamase/transpeptidase-like"/>
    <property type="match status" value="1"/>
</dbReference>
<keyword evidence="11" id="KW-0328">Glycosyltransferase</keyword>
<keyword evidence="19 28" id="KW-0472">Membrane</keyword>
<evidence type="ECO:0000256" key="28">
    <source>
        <dbReference type="SAM" id="Phobius"/>
    </source>
</evidence>
<dbReference type="GO" id="GO:0005886">
    <property type="term" value="C:plasma membrane"/>
    <property type="evidence" value="ECO:0007669"/>
    <property type="project" value="UniProtKB-SubCell"/>
</dbReference>
<evidence type="ECO:0000256" key="12">
    <source>
        <dbReference type="ARBA" id="ARBA00022679"/>
    </source>
</evidence>
<dbReference type="GO" id="GO:0009002">
    <property type="term" value="F:serine-type D-Ala-D-Ala carboxypeptidase activity"/>
    <property type="evidence" value="ECO:0007669"/>
    <property type="project" value="UniProtKB-EC"/>
</dbReference>
<keyword evidence="10" id="KW-0645">Protease</keyword>
<comment type="catalytic activity">
    <reaction evidence="23">
        <text>Preferential cleavage: (Ac)2-L-Lys-D-Ala-|-D-Ala. Also transpeptidation of peptidyl-alanyl moieties that are N-acyl substituents of D-alanine.</text>
        <dbReference type="EC" id="3.4.16.4"/>
    </reaction>
</comment>
<dbReference type="GO" id="GO:0071555">
    <property type="term" value="P:cell wall organization"/>
    <property type="evidence" value="ECO:0007669"/>
    <property type="project" value="UniProtKB-KW"/>
</dbReference>
<evidence type="ECO:0000313" key="32">
    <source>
        <dbReference type="EMBL" id="ADI30926.1"/>
    </source>
</evidence>
<evidence type="ECO:0000256" key="18">
    <source>
        <dbReference type="ARBA" id="ARBA00022989"/>
    </source>
</evidence>
<evidence type="ECO:0000256" key="26">
    <source>
        <dbReference type="ARBA" id="ARBA00060592"/>
    </source>
</evidence>
<evidence type="ECO:0000259" key="29">
    <source>
        <dbReference type="Pfam" id="PF00905"/>
    </source>
</evidence>
<dbReference type="InterPro" id="IPR031376">
    <property type="entry name" value="PCB_OB"/>
</dbReference>
<dbReference type="Gene3D" id="1.10.3810.10">
    <property type="entry name" value="Biosynthetic peptidoglycan transglycosylase-like"/>
    <property type="match status" value="1"/>
</dbReference>
<keyword evidence="12" id="KW-0808">Transferase</keyword>
<dbReference type="NCBIfam" id="TIGR02074">
    <property type="entry name" value="PBP_1a_fam"/>
    <property type="match status" value="1"/>
</dbReference>
<evidence type="ECO:0000256" key="19">
    <source>
        <dbReference type="ARBA" id="ARBA00023136"/>
    </source>
</evidence>
<comment type="similarity">
    <text evidence="3">In the C-terminal section; belongs to the transpeptidase family.</text>
</comment>
<dbReference type="UniPathway" id="UPA00219"/>
<dbReference type="GO" id="GO:0006508">
    <property type="term" value="P:proteolysis"/>
    <property type="evidence" value="ECO:0007669"/>
    <property type="project" value="UniProtKB-KW"/>
</dbReference>
<evidence type="ECO:0000256" key="16">
    <source>
        <dbReference type="ARBA" id="ARBA00022968"/>
    </source>
</evidence>
<name>D7DNC5_METV0</name>
<keyword evidence="8" id="KW-0997">Cell inner membrane</keyword>
<evidence type="ECO:0000256" key="27">
    <source>
        <dbReference type="SAM" id="MobiDB-lite"/>
    </source>
</evidence>
<keyword evidence="21" id="KW-0511">Multifunctional enzyme</keyword>
<accession>D7DNC5</accession>
<evidence type="ECO:0000256" key="9">
    <source>
        <dbReference type="ARBA" id="ARBA00022645"/>
    </source>
</evidence>
<feature type="compositionally biased region" description="Polar residues" evidence="27">
    <location>
        <begin position="779"/>
        <end position="789"/>
    </location>
</feature>
<evidence type="ECO:0000256" key="15">
    <source>
        <dbReference type="ARBA" id="ARBA00022960"/>
    </source>
</evidence>
<evidence type="ECO:0000256" key="3">
    <source>
        <dbReference type="ARBA" id="ARBA00007090"/>
    </source>
</evidence>
<feature type="compositionally biased region" description="Pro residues" evidence="27">
    <location>
        <begin position="798"/>
        <end position="809"/>
    </location>
</feature>
<dbReference type="CAZy" id="GT51">
    <property type="family name" value="Glycosyltransferase Family 51"/>
</dbReference>
<dbReference type="InterPro" id="IPR001460">
    <property type="entry name" value="PCN-bd_Tpept"/>
</dbReference>
<keyword evidence="16" id="KW-0735">Signal-anchor</keyword>
<dbReference type="Pfam" id="PF00912">
    <property type="entry name" value="Transgly"/>
    <property type="match status" value="1"/>
</dbReference>
<keyword evidence="9" id="KW-0121">Carboxypeptidase</keyword>
<feature type="region of interest" description="Disordered" evidence="27">
    <location>
        <begin position="733"/>
        <end position="826"/>
    </location>
</feature>
<evidence type="ECO:0000256" key="20">
    <source>
        <dbReference type="ARBA" id="ARBA00023251"/>
    </source>
</evidence>
<keyword evidence="22" id="KW-0961">Cell wall biogenesis/degradation</keyword>
<dbReference type="InterPro" id="IPR050396">
    <property type="entry name" value="Glycosyltr_51/Transpeptidase"/>
</dbReference>
<dbReference type="HOGENOM" id="CLU_006354_2_4_4"/>
<dbReference type="GO" id="GO:0008360">
    <property type="term" value="P:regulation of cell shape"/>
    <property type="evidence" value="ECO:0007669"/>
    <property type="project" value="UniProtKB-KW"/>
</dbReference>
<evidence type="ECO:0000256" key="14">
    <source>
        <dbReference type="ARBA" id="ARBA00022801"/>
    </source>
</evidence>
<evidence type="ECO:0000256" key="21">
    <source>
        <dbReference type="ARBA" id="ARBA00023268"/>
    </source>
</evidence>
<keyword evidence="17" id="KW-0573">Peptidoglycan synthesis</keyword>
<feature type="domain" description="Penicillin-binding protein transpeptidase" evidence="29">
    <location>
        <begin position="433"/>
        <end position="690"/>
    </location>
</feature>
<sequence length="826" mass="90637">MTPTKWWHYVLLAIFVGGLSVIALVAIAAAIIYPSLPSLDALTNYQPKLPLRVYSEDGYLIGEFGEERRAFINIDQVPQNLKDAVLAIEDRRFYQHNGIDTTGILRAIKNNVSGRSHEGASTITMQVAKNFFTVPNGKRTMITKINEALLAIKIEHSLSKDKILELYINQIYLGQRAYGFAAASQVYYGKTLDKLNLAETALLAGLPKAPSNYNPFTNPKRSMGRQQEVLHDMFRFGFLKENDYQAALKQPLRFKVTKQSRDLSADYVAESVRDALYAQYQEEIYSSGLNVYTTILKANQEAANAAVREGVLDYDLRHGYRGPEKILDIASLPIPEYSAKNKKNALDIALDDFEVFNGFIPAIITSVSPKSIQAHTKSGEDIVVTDKGLAFVDKMLHDKDPAKRLLKEGAVIRVIKNEDAWRIVQLPQVESALIALDPENGAIRALVGGFDFNQSKFNHVTQAWRQPGSSFKPFIYSAALEKGYTPATIVEDAPLNFSAAETGNKDWSPQNYENSFEGPISLRKALAHSVNTVAIRVLQNIGPEYAQSYITRFGFEAKKHPAYLTMALGAGSATPWQMASAYAVFANGGYRVKPNLISKIVDQHGKVISRTVFDHASNGAPRVIDSRNAFIMNSMMQSVIRNGTAAKALKLGRSDIAGKTGTTNDHIDAWFAGYSPKQVAIAWVGFDTPKPLGRGETGAVAALPIWIKYMATALKGSPEMAMRMPDGVVAMNIDPTTGTRDDSGVTEYFYHENPPPLVEADLPPLLDGSQNPDELGGNSPLTNQPQQVLQPDIALPARPVPTSPSPPPSSGHSDAQSNAARLLNTH</sequence>
<evidence type="ECO:0000256" key="22">
    <source>
        <dbReference type="ARBA" id="ARBA00023316"/>
    </source>
</evidence>
<keyword evidence="15" id="KW-0133">Cell shape</keyword>
<feature type="domain" description="Glycosyl transferase family 51" evidence="30">
    <location>
        <begin position="59"/>
        <end position="233"/>
    </location>
</feature>
<evidence type="ECO:0000256" key="7">
    <source>
        <dbReference type="ARBA" id="ARBA00022475"/>
    </source>
</evidence>
<evidence type="ECO:0000256" key="2">
    <source>
        <dbReference type="ARBA" id="ARBA00004752"/>
    </source>
</evidence>
<dbReference type="GO" id="GO:0009252">
    <property type="term" value="P:peptidoglycan biosynthetic process"/>
    <property type="evidence" value="ECO:0007669"/>
    <property type="project" value="UniProtKB-UniPathway"/>
</dbReference>
<keyword evidence="20" id="KW-0046">Antibiotic resistance</keyword>
<keyword evidence="7" id="KW-1003">Cell membrane</keyword>
<dbReference type="GO" id="GO:0046677">
    <property type="term" value="P:response to antibiotic"/>
    <property type="evidence" value="ECO:0007669"/>
    <property type="project" value="UniProtKB-KW"/>
</dbReference>
<feature type="compositionally biased region" description="Polar residues" evidence="27">
    <location>
        <begin position="814"/>
        <end position="826"/>
    </location>
</feature>
<feature type="domain" description="Penicillin-binding protein OB-like" evidence="31">
    <location>
        <begin position="320"/>
        <end position="429"/>
    </location>
</feature>
<dbReference type="GO" id="GO:0030288">
    <property type="term" value="C:outer membrane-bounded periplasmic space"/>
    <property type="evidence" value="ECO:0007669"/>
    <property type="project" value="TreeGrafter"/>
</dbReference>
<dbReference type="Gene3D" id="3.40.710.10">
    <property type="entry name" value="DD-peptidase/beta-lactamase superfamily"/>
    <property type="match status" value="2"/>
</dbReference>
<dbReference type="Pfam" id="PF00905">
    <property type="entry name" value="Transpeptidase"/>
    <property type="match status" value="1"/>
</dbReference>
<organism evidence="32 33">
    <name type="scientific">Methylotenera versatilis (strain 301)</name>
    <dbReference type="NCBI Taxonomy" id="666681"/>
    <lineage>
        <taxon>Bacteria</taxon>
        <taxon>Pseudomonadati</taxon>
        <taxon>Pseudomonadota</taxon>
        <taxon>Betaproteobacteria</taxon>
        <taxon>Nitrosomonadales</taxon>
        <taxon>Methylophilaceae</taxon>
        <taxon>Methylotenera</taxon>
    </lineage>
</organism>
<dbReference type="SUPFAM" id="SSF53955">
    <property type="entry name" value="Lysozyme-like"/>
    <property type="match status" value="1"/>
</dbReference>
<dbReference type="KEGG" id="meh:M301_2569"/>
<comment type="pathway">
    <text evidence="2">Cell wall biogenesis; peptidoglycan biosynthesis.</text>
</comment>
<evidence type="ECO:0000256" key="5">
    <source>
        <dbReference type="ARBA" id="ARBA00012448"/>
    </source>
</evidence>
<dbReference type="EMBL" id="CP002056">
    <property type="protein sequence ID" value="ADI30926.1"/>
    <property type="molecule type" value="Genomic_DNA"/>
</dbReference>
<evidence type="ECO:0000256" key="11">
    <source>
        <dbReference type="ARBA" id="ARBA00022676"/>
    </source>
</evidence>
<dbReference type="PANTHER" id="PTHR32282:SF27">
    <property type="entry name" value="PENICILLIN-BINDING PROTEIN 1A"/>
    <property type="match status" value="1"/>
</dbReference>
<dbReference type="RefSeq" id="WP_013149233.1">
    <property type="nucleotide sequence ID" value="NC_014207.1"/>
</dbReference>
<feature type="transmembrane region" description="Helical" evidence="28">
    <location>
        <begin position="6"/>
        <end position="33"/>
    </location>
</feature>